<comment type="caution">
    <text evidence="2">The sequence shown here is derived from an EMBL/GenBank/DDBJ whole genome shotgun (WGS) entry which is preliminary data.</text>
</comment>
<evidence type="ECO:0000256" key="1">
    <source>
        <dbReference type="SAM" id="MobiDB-lite"/>
    </source>
</evidence>
<protein>
    <recommendedName>
        <fullName evidence="4">Zn(2)-C6 fungal-type domain-containing protein</fullName>
    </recommendedName>
</protein>
<evidence type="ECO:0008006" key="4">
    <source>
        <dbReference type="Google" id="ProtNLM"/>
    </source>
</evidence>
<evidence type="ECO:0000313" key="3">
    <source>
        <dbReference type="Proteomes" id="UP000266188"/>
    </source>
</evidence>
<name>A0A3A2ZC69_9EURO</name>
<accession>A0A3A2ZC69</accession>
<dbReference type="EMBL" id="MVGC01000476">
    <property type="protein sequence ID" value="RJE18897.1"/>
    <property type="molecule type" value="Genomic_DNA"/>
</dbReference>
<evidence type="ECO:0000313" key="2">
    <source>
        <dbReference type="EMBL" id="RJE18897.1"/>
    </source>
</evidence>
<keyword evidence="3" id="KW-1185">Reference proteome</keyword>
<organism evidence="2 3">
    <name type="scientific">Aspergillus sclerotialis</name>
    <dbReference type="NCBI Taxonomy" id="2070753"/>
    <lineage>
        <taxon>Eukaryota</taxon>
        <taxon>Fungi</taxon>
        <taxon>Dikarya</taxon>
        <taxon>Ascomycota</taxon>
        <taxon>Pezizomycotina</taxon>
        <taxon>Eurotiomycetes</taxon>
        <taxon>Eurotiomycetidae</taxon>
        <taxon>Eurotiales</taxon>
        <taxon>Aspergillaceae</taxon>
        <taxon>Aspergillus</taxon>
        <taxon>Aspergillus subgen. Polypaecilum</taxon>
    </lineage>
</organism>
<dbReference type="Proteomes" id="UP000266188">
    <property type="component" value="Unassembled WGS sequence"/>
</dbReference>
<gene>
    <name evidence="2" type="ORF">PHISCL_08764</name>
</gene>
<sequence length="150" mass="16393">MNAATPAETSAGLKGFRSIKCSKSTDDPLRRCKNCADFDIPCTFNRPTRRRGTKTKPISGVDQPGYLTHSGSAAGDAELGVTNTNNGAPSRLDHDLWSVTAHNNESGIQGSWKAFAIASEPTIMNLVQAYFEIVYPMSECPVDDRYQHRN</sequence>
<dbReference type="OrthoDB" id="10604174at2759"/>
<dbReference type="AlphaFoldDB" id="A0A3A2ZC69"/>
<proteinExistence type="predicted"/>
<reference evidence="3" key="1">
    <citation type="submission" date="2017-02" db="EMBL/GenBank/DDBJ databases">
        <authorList>
            <person name="Tafer H."/>
            <person name="Lopandic K."/>
        </authorList>
    </citation>
    <scope>NUCLEOTIDE SEQUENCE [LARGE SCALE GENOMIC DNA]</scope>
    <source>
        <strain evidence="3">CBS 366.77</strain>
    </source>
</reference>
<feature type="region of interest" description="Disordered" evidence="1">
    <location>
        <begin position="49"/>
        <end position="86"/>
    </location>
</feature>